<protein>
    <recommendedName>
        <fullName evidence="3">YceI-like domain-containing protein</fullName>
    </recommendedName>
</protein>
<dbReference type="SUPFAM" id="SSF101874">
    <property type="entry name" value="YceI-like"/>
    <property type="match status" value="1"/>
</dbReference>
<dbReference type="AlphaFoldDB" id="A0A1W2GJY6"/>
<dbReference type="InterPro" id="IPR036761">
    <property type="entry name" value="TTHA0802/YceI-like_sf"/>
</dbReference>
<keyword evidence="2" id="KW-1185">Reference proteome</keyword>
<gene>
    <name evidence="1" type="ORF">SAMN04488029_3109</name>
</gene>
<evidence type="ECO:0008006" key="3">
    <source>
        <dbReference type="Google" id="ProtNLM"/>
    </source>
</evidence>
<dbReference type="EMBL" id="FWYF01000003">
    <property type="protein sequence ID" value="SMD36864.1"/>
    <property type="molecule type" value="Genomic_DNA"/>
</dbReference>
<sequence length="177" mass="20563">MCAQEIEISQYLIRQEQIIIHGSTNINRFECKLDLNEVIDTFQVEVIEFNGNFNFSGLTLNIPIDDFACNNRIMTAEFRELLRSEVHPYLNLNIEQAEHIDRNKLRMVADLTVSDTRNNELIQDCFIDVSGKELVLGGMHRVYLESYNLEPPRKFLGAVVVRNELDISFEVILEKQK</sequence>
<organism evidence="1 2">
    <name type="scientific">Reichenbachiella faecimaris</name>
    <dbReference type="NCBI Taxonomy" id="692418"/>
    <lineage>
        <taxon>Bacteria</taxon>
        <taxon>Pseudomonadati</taxon>
        <taxon>Bacteroidota</taxon>
        <taxon>Cytophagia</taxon>
        <taxon>Cytophagales</taxon>
        <taxon>Reichenbachiellaceae</taxon>
        <taxon>Reichenbachiella</taxon>
    </lineage>
</organism>
<evidence type="ECO:0000313" key="1">
    <source>
        <dbReference type="EMBL" id="SMD36864.1"/>
    </source>
</evidence>
<name>A0A1W2GJY6_REIFA</name>
<dbReference type="STRING" id="692418.SAMN04488029_3109"/>
<reference evidence="1 2" key="1">
    <citation type="submission" date="2017-04" db="EMBL/GenBank/DDBJ databases">
        <authorList>
            <person name="Afonso C.L."/>
            <person name="Miller P.J."/>
            <person name="Scott M.A."/>
            <person name="Spackman E."/>
            <person name="Goraichik I."/>
            <person name="Dimitrov K.M."/>
            <person name="Suarez D.L."/>
            <person name="Swayne D.E."/>
        </authorList>
    </citation>
    <scope>NUCLEOTIDE SEQUENCE [LARGE SCALE GENOMIC DNA]</scope>
    <source>
        <strain evidence="1 2">DSM 26133</strain>
    </source>
</reference>
<dbReference type="Proteomes" id="UP000192472">
    <property type="component" value="Unassembled WGS sequence"/>
</dbReference>
<proteinExistence type="predicted"/>
<dbReference type="Gene3D" id="2.40.128.110">
    <property type="entry name" value="Lipid/polyisoprenoid-binding, YceI-like"/>
    <property type="match status" value="1"/>
</dbReference>
<dbReference type="RefSeq" id="WP_084373747.1">
    <property type="nucleotide sequence ID" value="NZ_FWYF01000003.1"/>
</dbReference>
<dbReference type="OrthoDB" id="9794147at2"/>
<accession>A0A1W2GJY6</accession>
<evidence type="ECO:0000313" key="2">
    <source>
        <dbReference type="Proteomes" id="UP000192472"/>
    </source>
</evidence>